<feature type="transmembrane region" description="Helical" evidence="2">
    <location>
        <begin position="154"/>
        <end position="177"/>
    </location>
</feature>
<accession>A0AA36HZP4</accession>
<keyword evidence="2" id="KW-0812">Transmembrane</keyword>
<name>A0AA36HZP4_9DINO</name>
<dbReference type="Proteomes" id="UP001178507">
    <property type="component" value="Unassembled WGS sequence"/>
</dbReference>
<evidence type="ECO:0000313" key="4">
    <source>
        <dbReference type="Proteomes" id="UP001178507"/>
    </source>
</evidence>
<feature type="transmembrane region" description="Helical" evidence="2">
    <location>
        <begin position="104"/>
        <end position="124"/>
    </location>
</feature>
<keyword evidence="2" id="KW-1133">Transmembrane helix</keyword>
<keyword evidence="2" id="KW-0472">Membrane</keyword>
<organism evidence="3 4">
    <name type="scientific">Effrenium voratum</name>
    <dbReference type="NCBI Taxonomy" id="2562239"/>
    <lineage>
        <taxon>Eukaryota</taxon>
        <taxon>Sar</taxon>
        <taxon>Alveolata</taxon>
        <taxon>Dinophyceae</taxon>
        <taxon>Suessiales</taxon>
        <taxon>Symbiodiniaceae</taxon>
        <taxon>Effrenium</taxon>
    </lineage>
</organism>
<dbReference type="SUPFAM" id="SSF51197">
    <property type="entry name" value="Clavaminate synthase-like"/>
    <property type="match status" value="1"/>
</dbReference>
<dbReference type="Gene3D" id="2.60.120.620">
    <property type="entry name" value="q2cbj1_9rhob like domain"/>
    <property type="match status" value="1"/>
</dbReference>
<comment type="caution">
    <text evidence="3">The sequence shown here is derived from an EMBL/GenBank/DDBJ whole genome shotgun (WGS) entry which is preliminary data.</text>
</comment>
<evidence type="ECO:0000256" key="1">
    <source>
        <dbReference type="SAM" id="MobiDB-lite"/>
    </source>
</evidence>
<sequence>MNHQSLNVITVAAIGSQMVMAVQALGSLRQLPVIWPQPFDQVLELVQLFTLDLDVLRVSCVYYTDGPIMKFVGRLLVLPVGFLLLLAAWVLCWVRGYKVPFDTFVNFNGMMIFSLFIALTLTVVSPLRCVPNPDGSRSVADQRSVLCFESEEHWTMVALSITGIIMYPVAILAWATYATITYPQRMNSPAGIRFITRYRFFFQRFKRFEPHKTAAAPAPDRPNRPMAPVASVAPPPAALAPWALHAPEGLRNEAARAAAAERLRTFGFVHLLGACCAAAALRAAARRAVQRLARARHRAARLGLGPLAPWARPKPRKRPGNLFRFQEAVSFSSGRLDMRIASPEDEGPLAVQQELLQLGELLFGARCAQATRGALWNFRQSGPPHWHRDGLLPLFNAVTVAHEYPESAGFPKFQPYTQEGAIDEDSQPGKEPQVHKGEEPGAAVPLRPGELLLFLYSTKHAAVPNFSQQDRCLLYSVYGPAEVCDTVNIKKGRPSLESYTQAEADILKMMADGLR</sequence>
<evidence type="ECO:0000256" key="2">
    <source>
        <dbReference type="SAM" id="Phobius"/>
    </source>
</evidence>
<dbReference type="AlphaFoldDB" id="A0AA36HZP4"/>
<feature type="transmembrane region" description="Helical" evidence="2">
    <location>
        <begin position="71"/>
        <end position="92"/>
    </location>
</feature>
<proteinExistence type="predicted"/>
<keyword evidence="4" id="KW-1185">Reference proteome</keyword>
<evidence type="ECO:0000313" key="3">
    <source>
        <dbReference type="EMBL" id="CAJ1377557.1"/>
    </source>
</evidence>
<reference evidence="3" key="1">
    <citation type="submission" date="2023-08" db="EMBL/GenBank/DDBJ databases">
        <authorList>
            <person name="Chen Y."/>
            <person name="Shah S."/>
            <person name="Dougan E. K."/>
            <person name="Thang M."/>
            <person name="Chan C."/>
        </authorList>
    </citation>
    <scope>NUCLEOTIDE SEQUENCE</scope>
</reference>
<gene>
    <name evidence="3" type="ORF">EVOR1521_LOCUS6327</name>
</gene>
<protein>
    <submittedName>
        <fullName evidence="3">Uncharacterized protein</fullName>
    </submittedName>
</protein>
<feature type="region of interest" description="Disordered" evidence="1">
    <location>
        <begin position="420"/>
        <end position="442"/>
    </location>
</feature>
<dbReference type="EMBL" id="CAUJNA010000470">
    <property type="protein sequence ID" value="CAJ1377557.1"/>
    <property type="molecule type" value="Genomic_DNA"/>
</dbReference>